<keyword evidence="3" id="KW-0813">Transport</keyword>
<keyword evidence="6 7" id="KW-0472">Membrane</keyword>
<feature type="transmembrane region" description="Helical" evidence="7">
    <location>
        <begin position="193"/>
        <end position="215"/>
    </location>
</feature>
<evidence type="ECO:0000256" key="5">
    <source>
        <dbReference type="ARBA" id="ARBA00022989"/>
    </source>
</evidence>
<feature type="transmembrane region" description="Helical" evidence="7">
    <location>
        <begin position="321"/>
        <end position="342"/>
    </location>
</feature>
<dbReference type="GO" id="GO:0005886">
    <property type="term" value="C:plasma membrane"/>
    <property type="evidence" value="ECO:0007669"/>
    <property type="project" value="TreeGrafter"/>
</dbReference>
<accession>A0A843YJJ2</accession>
<gene>
    <name evidence="8" type="ORF">GFB49_16045</name>
</gene>
<evidence type="ECO:0000256" key="6">
    <source>
        <dbReference type="ARBA" id="ARBA00023136"/>
    </source>
</evidence>
<proteinExistence type="inferred from homology"/>
<feature type="transmembrane region" description="Helical" evidence="7">
    <location>
        <begin position="416"/>
        <end position="436"/>
    </location>
</feature>
<evidence type="ECO:0000256" key="7">
    <source>
        <dbReference type="SAM" id="Phobius"/>
    </source>
</evidence>
<dbReference type="PANTHER" id="PTHR43298">
    <property type="entry name" value="MULTIDRUG RESISTANCE PROTEIN NORM-RELATED"/>
    <property type="match status" value="1"/>
</dbReference>
<comment type="similarity">
    <text evidence="2">Belongs to the multi antimicrobial extrusion (MATE) (TC 2.A.66.1) family.</text>
</comment>
<dbReference type="EMBL" id="WIBF01000011">
    <property type="protein sequence ID" value="MQQ09978.1"/>
    <property type="molecule type" value="Genomic_DNA"/>
</dbReference>
<organism evidence="8 9">
    <name type="scientific">Tritonibacter litoralis</name>
    <dbReference type="NCBI Taxonomy" id="2662264"/>
    <lineage>
        <taxon>Bacteria</taxon>
        <taxon>Pseudomonadati</taxon>
        <taxon>Pseudomonadota</taxon>
        <taxon>Alphaproteobacteria</taxon>
        <taxon>Rhodobacterales</taxon>
        <taxon>Paracoccaceae</taxon>
        <taxon>Tritonibacter</taxon>
    </lineage>
</organism>
<evidence type="ECO:0000256" key="2">
    <source>
        <dbReference type="ARBA" id="ARBA00010199"/>
    </source>
</evidence>
<evidence type="ECO:0000313" key="9">
    <source>
        <dbReference type="Proteomes" id="UP000444174"/>
    </source>
</evidence>
<evidence type="ECO:0000256" key="4">
    <source>
        <dbReference type="ARBA" id="ARBA00022692"/>
    </source>
</evidence>
<feature type="transmembrane region" description="Helical" evidence="7">
    <location>
        <begin position="49"/>
        <end position="71"/>
    </location>
</feature>
<dbReference type="InterPro" id="IPR050222">
    <property type="entry name" value="MATE_MdtK"/>
</dbReference>
<evidence type="ECO:0000256" key="3">
    <source>
        <dbReference type="ARBA" id="ARBA00022448"/>
    </source>
</evidence>
<dbReference type="InterPro" id="IPR044644">
    <property type="entry name" value="DinF-like"/>
</dbReference>
<reference evidence="8 9" key="1">
    <citation type="submission" date="2019-10" db="EMBL/GenBank/DDBJ databases">
        <title>Epibacterium sp. nov., isolated from seawater.</title>
        <authorList>
            <person name="Zhang X."/>
            <person name="Li N."/>
        </authorList>
    </citation>
    <scope>NUCLEOTIDE SEQUENCE [LARGE SCALE GENOMIC DNA]</scope>
    <source>
        <strain evidence="8 9">SM1979</strain>
    </source>
</reference>
<dbReference type="GO" id="GO:0042910">
    <property type="term" value="F:xenobiotic transmembrane transporter activity"/>
    <property type="evidence" value="ECO:0007669"/>
    <property type="project" value="InterPro"/>
</dbReference>
<feature type="transmembrane region" description="Helical" evidence="7">
    <location>
        <begin position="277"/>
        <end position="300"/>
    </location>
</feature>
<keyword evidence="4 7" id="KW-0812">Transmembrane</keyword>
<feature type="transmembrane region" description="Helical" evidence="7">
    <location>
        <begin position="140"/>
        <end position="160"/>
    </location>
</feature>
<comment type="subcellular location">
    <subcellularLocation>
        <location evidence="1">Membrane</location>
        <topology evidence="1">Multi-pass membrane protein</topology>
    </subcellularLocation>
</comment>
<feature type="transmembrane region" description="Helical" evidence="7">
    <location>
        <begin position="246"/>
        <end position="265"/>
    </location>
</feature>
<feature type="transmembrane region" description="Helical" evidence="7">
    <location>
        <begin position="92"/>
        <end position="120"/>
    </location>
</feature>
<keyword evidence="5 7" id="KW-1133">Transmembrane helix</keyword>
<protein>
    <submittedName>
        <fullName evidence="8">MATE family efflux transporter</fullName>
    </submittedName>
</protein>
<comment type="caution">
    <text evidence="8">The sequence shown here is derived from an EMBL/GenBank/DDBJ whole genome shotgun (WGS) entry which is preliminary data.</text>
</comment>
<dbReference type="Proteomes" id="UP000444174">
    <property type="component" value="Unassembled WGS sequence"/>
</dbReference>
<dbReference type="CDD" id="cd13136">
    <property type="entry name" value="MATE_DinF_like"/>
    <property type="match status" value="1"/>
</dbReference>
<dbReference type="Pfam" id="PF01554">
    <property type="entry name" value="MatE"/>
    <property type="match status" value="2"/>
</dbReference>
<sequence length="446" mass="47700">MARTDQVTFKPVSHRRVLKIALPVVVSNATVPLLGVVDTGVVGQLGDAAALAAVAVGSVILTSLYWIFGFLRMGTVGLASQAIGRGDTPEVAAILTRCLLIGIGAGLVITLLQVPLFSLALSLAAPSDSASEMARSYLGIRVWSAPAMIAIYGLSGWLIAQERTFSFFAVQVVMNLLNMVLDIWFVLGLDWGVNGVAMATFIAEWSGFALGLWFCRDAFQSPRWRAWARVLDAARLKHMAMVNSDILIRSLLLQAIFSSFIFLAARQGDVTLAANQVLLQLMFVTAYGMDGFAFAAETLVGQALGAQQRAALRQSVKITSFWGFVVVAAMAAAFALWGAVFIDTMTTSGDVRSVAREFLPYIVAAPILGWASWMLDGIFIGATASRDMRNMMILSAAIYVAAGLILTPVFGNHGLWLALLISFVARGVTLGLRYPALEARAGPALS</sequence>
<dbReference type="NCBIfam" id="TIGR00797">
    <property type="entry name" value="matE"/>
    <property type="match status" value="1"/>
</dbReference>
<dbReference type="InterPro" id="IPR002528">
    <property type="entry name" value="MATE_fam"/>
</dbReference>
<feature type="transmembrane region" description="Helical" evidence="7">
    <location>
        <begin position="167"/>
        <end position="187"/>
    </location>
</feature>
<feature type="transmembrane region" description="Helical" evidence="7">
    <location>
        <begin position="20"/>
        <end position="37"/>
    </location>
</feature>
<name>A0A843YJJ2_9RHOB</name>
<dbReference type="RefSeq" id="WP_153216952.1">
    <property type="nucleotide sequence ID" value="NZ_WIBF01000011.1"/>
</dbReference>
<dbReference type="GO" id="GO:0015297">
    <property type="term" value="F:antiporter activity"/>
    <property type="evidence" value="ECO:0007669"/>
    <property type="project" value="InterPro"/>
</dbReference>
<evidence type="ECO:0000256" key="1">
    <source>
        <dbReference type="ARBA" id="ARBA00004141"/>
    </source>
</evidence>
<keyword evidence="9" id="KW-1185">Reference proteome</keyword>
<dbReference type="AlphaFoldDB" id="A0A843YJJ2"/>
<feature type="transmembrane region" description="Helical" evidence="7">
    <location>
        <begin position="391"/>
        <end position="410"/>
    </location>
</feature>
<feature type="transmembrane region" description="Helical" evidence="7">
    <location>
        <begin position="358"/>
        <end position="379"/>
    </location>
</feature>
<evidence type="ECO:0000313" key="8">
    <source>
        <dbReference type="EMBL" id="MQQ09978.1"/>
    </source>
</evidence>
<dbReference type="PANTHER" id="PTHR43298:SF2">
    <property type="entry name" value="FMN_FAD EXPORTER YEEO-RELATED"/>
    <property type="match status" value="1"/>
</dbReference>